<reference evidence="2 3" key="1">
    <citation type="submission" date="2015-08" db="EMBL/GenBank/DDBJ databases">
        <title>Next Generation Sequencing and Analysis of the Genome of Puccinia sorghi L Schw, the Causal Agent of Maize Common Rust.</title>
        <authorList>
            <person name="Rochi L."/>
            <person name="Burguener G."/>
            <person name="Darino M."/>
            <person name="Turjanski A."/>
            <person name="Kreff E."/>
            <person name="Dieguez M.J."/>
            <person name="Sacco F."/>
        </authorList>
    </citation>
    <scope>NUCLEOTIDE SEQUENCE [LARGE SCALE GENOMIC DNA]</scope>
    <source>
        <strain evidence="2 3">RO10H11247</strain>
    </source>
</reference>
<keyword evidence="3" id="KW-1185">Reference proteome</keyword>
<protein>
    <submittedName>
        <fullName evidence="2">Uncharacterized protein</fullName>
    </submittedName>
</protein>
<evidence type="ECO:0000313" key="3">
    <source>
        <dbReference type="Proteomes" id="UP000037035"/>
    </source>
</evidence>
<sequence length="423" mass="46285">MYNRGLETLFVRSLVGIATTMEGLITPTITTKTCHTTYQQILAVLDPEAMEAREFSCNPLFNFFSFVLIYFCFLLGGSGPNPSQGSEDGDTGRMSIQGHSQGAGPDRSQPQKGHAASHPLQSSESNKPDQPQVGLADNNRVGVSNPESSDQVGRLMSAQRALGISDVTLDQLCVLFNPCLDTSSPTQQNSLQQPWRPSTPPLQLHILARTTSAHRSSGLIFFSTLPCLLQNANTNFHYQAIVQSNIKRILLDPTIEQDVQTITGHKHAVKSPVVMMQVGSLTAKPLHSKQQNSPPGYDEKDNAASESVILLIWAHLLKTEKHVLGNCYDVLQLLSGIWNDVDSKSPLTVAIHSLLGLVAQASVLLNLLGLHNNSPKHVCRYYIFNIKLPIVPPGGIRKSDLEPYHYICSSSSTQLALIQSLQY</sequence>
<proteinExistence type="predicted"/>
<dbReference type="VEuPathDB" id="FungiDB:VP01_758g1"/>
<evidence type="ECO:0000256" key="1">
    <source>
        <dbReference type="SAM" id="MobiDB-lite"/>
    </source>
</evidence>
<feature type="region of interest" description="Disordered" evidence="1">
    <location>
        <begin position="81"/>
        <end position="154"/>
    </location>
</feature>
<dbReference type="Proteomes" id="UP000037035">
    <property type="component" value="Unassembled WGS sequence"/>
</dbReference>
<organism evidence="2 3">
    <name type="scientific">Puccinia sorghi</name>
    <dbReference type="NCBI Taxonomy" id="27349"/>
    <lineage>
        <taxon>Eukaryota</taxon>
        <taxon>Fungi</taxon>
        <taxon>Dikarya</taxon>
        <taxon>Basidiomycota</taxon>
        <taxon>Pucciniomycotina</taxon>
        <taxon>Pucciniomycetes</taxon>
        <taxon>Pucciniales</taxon>
        <taxon>Pucciniaceae</taxon>
        <taxon>Puccinia</taxon>
    </lineage>
</organism>
<dbReference type="EMBL" id="LAVV01013038">
    <property type="protein sequence ID" value="KNZ46064.1"/>
    <property type="molecule type" value="Genomic_DNA"/>
</dbReference>
<evidence type="ECO:0000313" key="2">
    <source>
        <dbReference type="EMBL" id="KNZ46064.1"/>
    </source>
</evidence>
<comment type="caution">
    <text evidence="2">The sequence shown here is derived from an EMBL/GenBank/DDBJ whole genome shotgun (WGS) entry which is preliminary data.</text>
</comment>
<gene>
    <name evidence="2" type="ORF">VP01_758g1</name>
</gene>
<name>A0A0L6UBX6_9BASI</name>
<accession>A0A0L6UBX6</accession>
<dbReference type="AlphaFoldDB" id="A0A0L6UBX6"/>
<feature type="compositionally biased region" description="Polar residues" evidence="1">
    <location>
        <begin position="141"/>
        <end position="151"/>
    </location>
</feature>
<feature type="compositionally biased region" description="Polar residues" evidence="1">
    <location>
        <begin position="119"/>
        <end position="129"/>
    </location>
</feature>